<feature type="region of interest" description="Disordered" evidence="1">
    <location>
        <begin position="17"/>
        <end position="39"/>
    </location>
</feature>
<dbReference type="Proteomes" id="UP000188354">
    <property type="component" value="Chromosome LG14"/>
</dbReference>
<dbReference type="Gramene" id="OIV98219">
    <property type="protein sequence ID" value="OIV98219"/>
    <property type="gene ID" value="TanjilG_18758"/>
</dbReference>
<evidence type="ECO:0000256" key="2">
    <source>
        <dbReference type="SAM" id="Phobius"/>
    </source>
</evidence>
<proteinExistence type="predicted"/>
<gene>
    <name evidence="3" type="ORF">TanjilG_18758</name>
</gene>
<name>A0A1J7GCV1_LUPAN</name>
<feature type="transmembrane region" description="Helical" evidence="2">
    <location>
        <begin position="55"/>
        <end position="78"/>
    </location>
</feature>
<sequence length="82" mass="9321">MLSPFLLCSPSFSSQRRRQRERFMAKPSSPRRSVDGEASKPPSFFVYGSGQPRAIWHWFVTVVIRGGSVLTSGGLWWFGSKR</sequence>
<organism evidence="3 4">
    <name type="scientific">Lupinus angustifolius</name>
    <name type="common">Narrow-leaved blue lupine</name>
    <dbReference type="NCBI Taxonomy" id="3871"/>
    <lineage>
        <taxon>Eukaryota</taxon>
        <taxon>Viridiplantae</taxon>
        <taxon>Streptophyta</taxon>
        <taxon>Embryophyta</taxon>
        <taxon>Tracheophyta</taxon>
        <taxon>Spermatophyta</taxon>
        <taxon>Magnoliopsida</taxon>
        <taxon>eudicotyledons</taxon>
        <taxon>Gunneridae</taxon>
        <taxon>Pentapetalae</taxon>
        <taxon>rosids</taxon>
        <taxon>fabids</taxon>
        <taxon>Fabales</taxon>
        <taxon>Fabaceae</taxon>
        <taxon>Papilionoideae</taxon>
        <taxon>50 kb inversion clade</taxon>
        <taxon>genistoids sensu lato</taxon>
        <taxon>core genistoids</taxon>
        <taxon>Genisteae</taxon>
        <taxon>Lupinus</taxon>
    </lineage>
</organism>
<keyword evidence="4" id="KW-1185">Reference proteome</keyword>
<evidence type="ECO:0000256" key="1">
    <source>
        <dbReference type="SAM" id="MobiDB-lite"/>
    </source>
</evidence>
<protein>
    <submittedName>
        <fullName evidence="3">Uncharacterized protein</fullName>
    </submittedName>
</protein>
<reference evidence="3 4" key="1">
    <citation type="journal article" date="2017" name="Plant Biotechnol. J.">
        <title>A comprehensive draft genome sequence for lupin (Lupinus angustifolius), an emerging health food: insights into plant-microbe interactions and legume evolution.</title>
        <authorList>
            <person name="Hane J.K."/>
            <person name="Ming Y."/>
            <person name="Kamphuis L.G."/>
            <person name="Nelson M.N."/>
            <person name="Garg G."/>
            <person name="Atkins C.A."/>
            <person name="Bayer P.E."/>
            <person name="Bravo A."/>
            <person name="Bringans S."/>
            <person name="Cannon S."/>
            <person name="Edwards D."/>
            <person name="Foley R."/>
            <person name="Gao L.L."/>
            <person name="Harrison M.J."/>
            <person name="Huang W."/>
            <person name="Hurgobin B."/>
            <person name="Li S."/>
            <person name="Liu C.W."/>
            <person name="McGrath A."/>
            <person name="Morahan G."/>
            <person name="Murray J."/>
            <person name="Weller J."/>
            <person name="Jian J."/>
            <person name="Singh K.B."/>
        </authorList>
    </citation>
    <scope>NUCLEOTIDE SEQUENCE [LARGE SCALE GENOMIC DNA]</scope>
    <source>
        <strain evidence="4">cv. Tanjil</strain>
        <tissue evidence="3">Whole plant</tissue>
    </source>
</reference>
<dbReference type="EMBL" id="CM007374">
    <property type="protein sequence ID" value="OIV98219.1"/>
    <property type="molecule type" value="Genomic_DNA"/>
</dbReference>
<keyword evidence="2" id="KW-0812">Transmembrane</keyword>
<keyword evidence="2" id="KW-1133">Transmembrane helix</keyword>
<accession>A0A1J7GCV1</accession>
<keyword evidence="2" id="KW-0472">Membrane</keyword>
<dbReference type="AlphaFoldDB" id="A0A1J7GCV1"/>
<evidence type="ECO:0000313" key="3">
    <source>
        <dbReference type="EMBL" id="OIV98219.1"/>
    </source>
</evidence>
<evidence type="ECO:0000313" key="4">
    <source>
        <dbReference type="Proteomes" id="UP000188354"/>
    </source>
</evidence>